<dbReference type="PIRSF" id="PIRSF016493">
    <property type="entry name" value="Glycyl_aminpptds"/>
    <property type="match status" value="1"/>
</dbReference>
<dbReference type="Gene3D" id="1.10.390.10">
    <property type="entry name" value="Neutral Protease Domain 2"/>
    <property type="match status" value="1"/>
</dbReference>
<dbReference type="InterPro" id="IPR027268">
    <property type="entry name" value="Peptidase_M4/M1_CTD_sf"/>
</dbReference>
<dbReference type="Gene3D" id="2.60.40.3650">
    <property type="match status" value="1"/>
</dbReference>
<proteinExistence type="predicted"/>
<dbReference type="Pfam" id="PF17899">
    <property type="entry name" value="Peptidase_M61_N"/>
    <property type="match status" value="1"/>
</dbReference>
<keyword evidence="5" id="KW-1185">Reference proteome</keyword>
<dbReference type="KEGG" id="spir:CWM47_18895"/>
<dbReference type="Proteomes" id="UP000232883">
    <property type="component" value="Chromosome"/>
</dbReference>
<evidence type="ECO:0000259" key="2">
    <source>
        <dbReference type="Pfam" id="PF05299"/>
    </source>
</evidence>
<dbReference type="SUPFAM" id="SSF55486">
    <property type="entry name" value="Metalloproteases ('zincins'), catalytic domain"/>
    <property type="match status" value="1"/>
</dbReference>
<feature type="domain" description="Peptidase M61 N-terminal" evidence="3">
    <location>
        <begin position="29"/>
        <end position="200"/>
    </location>
</feature>
<dbReference type="EMBL" id="CP025096">
    <property type="protein sequence ID" value="AUD03712.1"/>
    <property type="molecule type" value="Genomic_DNA"/>
</dbReference>
<protein>
    <submittedName>
        <fullName evidence="4">Peptidase</fullName>
    </submittedName>
</protein>
<dbReference type="Pfam" id="PF05299">
    <property type="entry name" value="Peptidase_M61"/>
    <property type="match status" value="1"/>
</dbReference>
<dbReference type="OrthoDB" id="9778516at2"/>
<accession>A0A2K8Z1D9</accession>
<feature type="chain" id="PRO_5014622975" evidence="1">
    <location>
        <begin position="22"/>
        <end position="598"/>
    </location>
</feature>
<dbReference type="Gene3D" id="2.30.42.10">
    <property type="match status" value="1"/>
</dbReference>
<dbReference type="RefSeq" id="WP_100989779.1">
    <property type="nucleotide sequence ID" value="NZ_CP025096.1"/>
</dbReference>
<evidence type="ECO:0000259" key="3">
    <source>
        <dbReference type="Pfam" id="PF17899"/>
    </source>
</evidence>
<dbReference type="InterPro" id="IPR007963">
    <property type="entry name" value="Peptidase_M61_catalytic"/>
</dbReference>
<reference evidence="4 5" key="1">
    <citation type="submission" date="2017-11" db="EMBL/GenBank/DDBJ databases">
        <title>Taxonomic description and genome sequences of Spirosoma HA7 sp. nov., isolated from pollen microhabitat of Corylus avellana.</title>
        <authorList>
            <person name="Ambika Manirajan B."/>
            <person name="Suarez C."/>
            <person name="Ratering S."/>
            <person name="Geissler-Plaum R."/>
            <person name="Cardinale M."/>
            <person name="Sylvia S."/>
        </authorList>
    </citation>
    <scope>NUCLEOTIDE SEQUENCE [LARGE SCALE GENOMIC DNA]</scope>
    <source>
        <strain evidence="4 5">HA7</strain>
    </source>
</reference>
<dbReference type="InterPro" id="IPR024191">
    <property type="entry name" value="Peptidase_M61"/>
</dbReference>
<sequence length="598" mass="67992">MKLVRLFFLGTALLVARFSLAKPTTPLVYEVNLNDRTDDQFKVTLHVTGLTAENAIYQFASTAPGTYQVMDIGRYVRSFKAFDAKGRELKTKQVSTNQWKFDQPQKVSTVQYSIAETWDTPVNEHKPYNMCGTSIEKDHVLINGQGVFGYPGGMQNAPIDLKIDFPAEWSVGTALEKNDKGYFTAANYDRIVDSPILLGRLTKATTTVAGAQIDVYTYSKNDKIKSDQLLTNMQSMLTAAGQFLKQLPVKHYTFLYHFEDQDWGAWEHSYSSEYVIKEEEFSKKLADNMTSIAAHEFFHVVTPLNIHSEIIQQFNFVTPTPSEHLWLYEGVTEWASDAMQLRGQIMDLPTYFDEQSQKIAYDKSLDTTYSLSKLGLTCYTDEGQRQYGNIYARGALVAGLLDIRLLELSNGKRGLREVINELATTYGPNQAFPEKEFFTIFTQKTYPEIADFFNRYIKAAEPLPFSEYYGKLGITYALSVPTGQKVPSMGMGASLVDNKFLLRTVGDSLRKAGLQEKDEWIAYNGKPVTMETIGAIQDEMKQQKAGDVYELTVKRDGQEIRAKSTVYEKELVRNYQFQLDPQATPQQLQLREVWQRNL</sequence>
<dbReference type="SUPFAM" id="SSF50156">
    <property type="entry name" value="PDZ domain-like"/>
    <property type="match status" value="1"/>
</dbReference>
<evidence type="ECO:0000313" key="5">
    <source>
        <dbReference type="Proteomes" id="UP000232883"/>
    </source>
</evidence>
<evidence type="ECO:0000313" key="4">
    <source>
        <dbReference type="EMBL" id="AUD03712.1"/>
    </source>
</evidence>
<evidence type="ECO:0000256" key="1">
    <source>
        <dbReference type="SAM" id="SignalP"/>
    </source>
</evidence>
<gene>
    <name evidence="4" type="ORF">CWM47_18895</name>
</gene>
<organism evidence="4 5">
    <name type="scientific">Spirosoma pollinicola</name>
    <dbReference type="NCBI Taxonomy" id="2057025"/>
    <lineage>
        <taxon>Bacteria</taxon>
        <taxon>Pseudomonadati</taxon>
        <taxon>Bacteroidota</taxon>
        <taxon>Cytophagia</taxon>
        <taxon>Cytophagales</taxon>
        <taxon>Cytophagaceae</taxon>
        <taxon>Spirosoma</taxon>
    </lineage>
</organism>
<feature type="domain" description="Peptidase M61 catalytic" evidence="2">
    <location>
        <begin position="290"/>
        <end position="362"/>
    </location>
</feature>
<feature type="signal peptide" evidence="1">
    <location>
        <begin position="1"/>
        <end position="21"/>
    </location>
</feature>
<dbReference type="InterPro" id="IPR036034">
    <property type="entry name" value="PDZ_sf"/>
</dbReference>
<keyword evidence="1" id="KW-0732">Signal</keyword>
<dbReference type="AlphaFoldDB" id="A0A2K8Z1D9"/>
<dbReference type="InterPro" id="IPR040756">
    <property type="entry name" value="Peptidase_M61_N"/>
</dbReference>
<name>A0A2K8Z1D9_9BACT</name>